<gene>
    <name evidence="6" type="primary">hslO</name>
    <name evidence="6" type="ORF">R0135_09495</name>
</gene>
<keyword evidence="2" id="KW-0862">Zinc</keyword>
<keyword evidence="5" id="KW-0676">Redox-active center</keyword>
<evidence type="ECO:0000313" key="7">
    <source>
        <dbReference type="Proteomes" id="UP001626537"/>
    </source>
</evidence>
<dbReference type="Gene3D" id="1.10.287.480">
    <property type="entry name" value="helix hairpin bin"/>
    <property type="match status" value="1"/>
</dbReference>
<dbReference type="NCBIfam" id="NF001033">
    <property type="entry name" value="PRK00114.1"/>
    <property type="match status" value="1"/>
</dbReference>
<accession>A0ABZ0HYQ1</accession>
<keyword evidence="3" id="KW-1015">Disulfide bond</keyword>
<evidence type="ECO:0000256" key="2">
    <source>
        <dbReference type="ARBA" id="ARBA00022833"/>
    </source>
</evidence>
<dbReference type="RefSeq" id="WP_407346587.1">
    <property type="nucleotide sequence ID" value="NZ_CP136864.1"/>
</dbReference>
<keyword evidence="7" id="KW-1185">Reference proteome</keyword>
<name>A0ABZ0HYQ1_9GAMM</name>
<keyword evidence="4" id="KW-0143">Chaperone</keyword>
<dbReference type="InterPro" id="IPR023212">
    <property type="entry name" value="Hsp33_helix_hairpin_bin_dom_sf"/>
</dbReference>
<evidence type="ECO:0000313" key="6">
    <source>
        <dbReference type="EMBL" id="WOJ92020.1"/>
    </source>
</evidence>
<dbReference type="CDD" id="cd00498">
    <property type="entry name" value="Hsp33"/>
    <property type="match status" value="1"/>
</dbReference>
<dbReference type="PIRSF" id="PIRSF005261">
    <property type="entry name" value="Heat_shock_Hsp33"/>
    <property type="match status" value="1"/>
</dbReference>
<dbReference type="InterPro" id="IPR000397">
    <property type="entry name" value="Heat_shock_Hsp33"/>
</dbReference>
<dbReference type="InterPro" id="IPR016153">
    <property type="entry name" value="Heat_shock_Hsp33_N"/>
</dbReference>
<dbReference type="Gene3D" id="3.90.1280.10">
    <property type="entry name" value="HSP33 redox switch-like"/>
    <property type="match status" value="1"/>
</dbReference>
<evidence type="ECO:0000256" key="3">
    <source>
        <dbReference type="ARBA" id="ARBA00023157"/>
    </source>
</evidence>
<sequence length="312" mass="34406">MLARAFWCITLGTMTTATELFAIRHADGKRRFLFEDMDLRGEIVHLDQVITDVSAIHSYPPGVSRLLGEFMVAAVLLASTLKFRGSLTVQARSDREVPLIMAECSSELTVRAIARGAEAATSDAFEALLGGGQLVLTVTPERGKRYQGIVPLTGGSLASSLDSYFSQSEQLQTRLQLSSDGERAAGLLLQQLPPQLETSADNRQEQWDRACMLAATLSPQELIQLGDATLLHRLYHEEVIRLFDLEPVRFRCSCSQDRTLAALATIGESEIRDILIEQGAVTMDCEFCNQRYSFRESDLRGLLGPDDDAAIH</sequence>
<evidence type="ECO:0000256" key="1">
    <source>
        <dbReference type="ARBA" id="ARBA00022490"/>
    </source>
</evidence>
<keyword evidence="1" id="KW-0963">Cytoplasm</keyword>
<dbReference type="SUPFAM" id="SSF64397">
    <property type="entry name" value="Hsp33 domain"/>
    <property type="match status" value="1"/>
</dbReference>
<dbReference type="PANTHER" id="PTHR30111:SF1">
    <property type="entry name" value="33 KDA CHAPERONIN"/>
    <property type="match status" value="1"/>
</dbReference>
<dbReference type="InterPro" id="IPR016154">
    <property type="entry name" value="Heat_shock_Hsp33_C"/>
</dbReference>
<evidence type="ECO:0000256" key="5">
    <source>
        <dbReference type="ARBA" id="ARBA00023284"/>
    </source>
</evidence>
<dbReference type="Proteomes" id="UP001626537">
    <property type="component" value="Chromosome"/>
</dbReference>
<organism evidence="6 7">
    <name type="scientific">Congregibacter variabilis</name>
    <dbReference type="NCBI Taxonomy" id="3081200"/>
    <lineage>
        <taxon>Bacteria</taxon>
        <taxon>Pseudomonadati</taxon>
        <taxon>Pseudomonadota</taxon>
        <taxon>Gammaproteobacteria</taxon>
        <taxon>Cellvibrionales</taxon>
        <taxon>Halieaceae</taxon>
        <taxon>Congregibacter</taxon>
    </lineage>
</organism>
<dbReference type="SUPFAM" id="SSF118352">
    <property type="entry name" value="HSP33 redox switch-like"/>
    <property type="match status" value="1"/>
</dbReference>
<dbReference type="Pfam" id="PF01430">
    <property type="entry name" value="HSP33"/>
    <property type="match status" value="1"/>
</dbReference>
<dbReference type="PANTHER" id="PTHR30111">
    <property type="entry name" value="33 KDA CHAPERONIN"/>
    <property type="match status" value="1"/>
</dbReference>
<dbReference type="EMBL" id="CP136864">
    <property type="protein sequence ID" value="WOJ92020.1"/>
    <property type="molecule type" value="Genomic_DNA"/>
</dbReference>
<evidence type="ECO:0000256" key="4">
    <source>
        <dbReference type="ARBA" id="ARBA00023186"/>
    </source>
</evidence>
<protein>
    <submittedName>
        <fullName evidence="6">Hsp33 family molecular chaperone HslO</fullName>
    </submittedName>
</protein>
<reference evidence="6 7" key="1">
    <citation type="submission" date="2023-10" db="EMBL/GenBank/DDBJ databases">
        <title>Two novel species belonging to the OM43/NOR5 clade.</title>
        <authorList>
            <person name="Park M."/>
        </authorList>
    </citation>
    <scope>NUCLEOTIDE SEQUENCE [LARGE SCALE GENOMIC DNA]</scope>
    <source>
        <strain evidence="6 7">IMCC43200</strain>
    </source>
</reference>
<dbReference type="Gene3D" id="3.55.30.10">
    <property type="entry name" value="Hsp33 domain"/>
    <property type="match status" value="1"/>
</dbReference>
<proteinExistence type="predicted"/>